<organism evidence="4 5">
    <name type="scientific">Kaistella gelatinilytica</name>
    <dbReference type="NCBI Taxonomy" id="2787636"/>
    <lineage>
        <taxon>Bacteria</taxon>
        <taxon>Pseudomonadati</taxon>
        <taxon>Bacteroidota</taxon>
        <taxon>Flavobacteriia</taxon>
        <taxon>Flavobacteriales</taxon>
        <taxon>Weeksellaceae</taxon>
        <taxon>Chryseobacterium group</taxon>
        <taxon>Kaistella</taxon>
    </lineage>
</organism>
<dbReference type="EMBL" id="JADPVI010000001">
    <property type="protein sequence ID" value="MBF8456443.1"/>
    <property type="molecule type" value="Genomic_DNA"/>
</dbReference>
<dbReference type="SUPFAM" id="SSF52172">
    <property type="entry name" value="CheY-like"/>
    <property type="match status" value="1"/>
</dbReference>
<feature type="domain" description="Response regulatory" evidence="2">
    <location>
        <begin position="3"/>
        <end position="116"/>
    </location>
</feature>
<dbReference type="PANTHER" id="PTHR37299">
    <property type="entry name" value="TRANSCRIPTIONAL REGULATOR-RELATED"/>
    <property type="match status" value="1"/>
</dbReference>
<evidence type="ECO:0000313" key="4">
    <source>
        <dbReference type="EMBL" id="MBF8456443.1"/>
    </source>
</evidence>
<dbReference type="Pfam" id="PF00072">
    <property type="entry name" value="Response_reg"/>
    <property type="match status" value="1"/>
</dbReference>
<sequence>MMKVLIIEDEALNAEIITEHLKKYDTSIEIVAYLKSKEKTQEWIEKNGQVDLVFSDIELLDGNVFSLLKENIITSPIIFTTAYNNFYQDAFDVNGIAYLLKPINYERFSQAMKKFETLKTSAKNPDWSVISELLQQKTKQFKERIIIKTSEEIQILNTEKTVAILSNSGKLTAVDDLGKEHEFRYKLSDLAEELNPKIFFQINRGEIVNINFIEKIEPYFGDRLSLKLKNLKTKLITSASSTAEFRKWIE</sequence>
<reference evidence="4 5" key="1">
    <citation type="submission" date="2020-11" db="EMBL/GenBank/DDBJ databases">
        <title>Kaistella gelatinilytica sp. nov., a flavobacterium isolated from Antarctic Soil.</title>
        <authorList>
            <person name="Li J."/>
        </authorList>
    </citation>
    <scope>NUCLEOTIDE SEQUENCE [LARGE SCALE GENOMIC DNA]</scope>
    <source>
        <strain evidence="4 5">G5-32</strain>
    </source>
</reference>
<keyword evidence="1" id="KW-0597">Phosphoprotein</keyword>
<protein>
    <submittedName>
        <fullName evidence="4">Response regulator transcription factor</fullName>
    </submittedName>
</protein>
<dbReference type="InterPro" id="IPR007492">
    <property type="entry name" value="LytTR_DNA-bd_dom"/>
</dbReference>
<dbReference type="SMART" id="SM00448">
    <property type="entry name" value="REC"/>
    <property type="match status" value="1"/>
</dbReference>
<dbReference type="PANTHER" id="PTHR37299:SF1">
    <property type="entry name" value="STAGE 0 SPORULATION PROTEIN A HOMOLOG"/>
    <property type="match status" value="1"/>
</dbReference>
<dbReference type="Gene3D" id="2.40.50.1020">
    <property type="entry name" value="LytTr DNA-binding domain"/>
    <property type="match status" value="1"/>
</dbReference>
<dbReference type="Proteomes" id="UP000660070">
    <property type="component" value="Unassembled WGS sequence"/>
</dbReference>
<comment type="caution">
    <text evidence="4">The sequence shown here is derived from an EMBL/GenBank/DDBJ whole genome shotgun (WGS) entry which is preliminary data.</text>
</comment>
<dbReference type="RefSeq" id="WP_196078965.1">
    <property type="nucleotide sequence ID" value="NZ_JADPVI010000001.1"/>
</dbReference>
<feature type="domain" description="HTH LytTR-type" evidence="3">
    <location>
        <begin position="145"/>
        <end position="250"/>
    </location>
</feature>
<dbReference type="Pfam" id="PF04397">
    <property type="entry name" value="LytTR"/>
    <property type="match status" value="1"/>
</dbReference>
<dbReference type="Gene3D" id="3.40.50.2300">
    <property type="match status" value="1"/>
</dbReference>
<dbReference type="InterPro" id="IPR001789">
    <property type="entry name" value="Sig_transdc_resp-reg_receiver"/>
</dbReference>
<dbReference type="PROSITE" id="PS50930">
    <property type="entry name" value="HTH_LYTTR"/>
    <property type="match status" value="1"/>
</dbReference>
<evidence type="ECO:0000313" key="5">
    <source>
        <dbReference type="Proteomes" id="UP000660070"/>
    </source>
</evidence>
<name>A0ABS0F9R9_9FLAO</name>
<accession>A0ABS0F9R9</accession>
<evidence type="ECO:0000259" key="3">
    <source>
        <dbReference type="PROSITE" id="PS50930"/>
    </source>
</evidence>
<dbReference type="SMART" id="SM00850">
    <property type="entry name" value="LytTR"/>
    <property type="match status" value="1"/>
</dbReference>
<keyword evidence="5" id="KW-1185">Reference proteome</keyword>
<dbReference type="InterPro" id="IPR011006">
    <property type="entry name" value="CheY-like_superfamily"/>
</dbReference>
<evidence type="ECO:0000259" key="2">
    <source>
        <dbReference type="PROSITE" id="PS50110"/>
    </source>
</evidence>
<dbReference type="InterPro" id="IPR046947">
    <property type="entry name" value="LytR-like"/>
</dbReference>
<proteinExistence type="predicted"/>
<evidence type="ECO:0000256" key="1">
    <source>
        <dbReference type="PROSITE-ProRule" id="PRU00169"/>
    </source>
</evidence>
<gene>
    <name evidence="4" type="ORF">IV494_04540</name>
</gene>
<feature type="modified residue" description="4-aspartylphosphate" evidence="1">
    <location>
        <position position="56"/>
    </location>
</feature>
<dbReference type="PROSITE" id="PS50110">
    <property type="entry name" value="RESPONSE_REGULATORY"/>
    <property type="match status" value="1"/>
</dbReference>